<dbReference type="HOGENOM" id="CLU_2480256_0_0_3"/>
<gene>
    <name evidence="1" type="ordered locus">Aazo_3946</name>
</gene>
<dbReference type="EMBL" id="CP002059">
    <property type="protein sequence ID" value="ADI65441.1"/>
    <property type="molecule type" value="Genomic_DNA"/>
</dbReference>
<reference evidence="1 2" key="1">
    <citation type="journal article" date="2010" name="PLoS ONE">
        <title>Genome erosion in a nitrogen-fixing vertically transmitted endosymbiotic multicellular cyanobacterium.</title>
        <authorList>
            <person name="Ran L."/>
            <person name="Larsson J."/>
            <person name="Vigil-Stenman T."/>
            <person name="Nylander J.A."/>
            <person name="Ininbergs K."/>
            <person name="Zheng W.W."/>
            <person name="Lapidus A."/>
            <person name="Lowry S."/>
            <person name="Haselkorn R."/>
            <person name="Bergman B."/>
        </authorList>
    </citation>
    <scope>NUCLEOTIDE SEQUENCE [LARGE SCALE GENOMIC DNA]</scope>
    <source>
        <strain evidence="1 2">0708</strain>
    </source>
</reference>
<accession>D7E4X5</accession>
<dbReference type="eggNOG" id="ENOG5030NF7">
    <property type="taxonomic scope" value="Bacteria"/>
</dbReference>
<proteinExistence type="predicted"/>
<dbReference type="KEGG" id="naz:Aazo_3946"/>
<dbReference type="Pfam" id="PF11236">
    <property type="entry name" value="DUF3037"/>
    <property type="match status" value="1"/>
</dbReference>
<sequence>MCDVGAMASRYSVIQYVPNLIADERINIGVIAFNNNVVRIHFVKNSQRVRHFGMEEIDFLKDFAHRMENGAKEGLIFAPDKPDEVPK</sequence>
<organism evidence="1 2">
    <name type="scientific">Nostoc azollae (strain 0708)</name>
    <name type="common">Anabaena azollae (strain 0708)</name>
    <dbReference type="NCBI Taxonomy" id="551115"/>
    <lineage>
        <taxon>Bacteria</taxon>
        <taxon>Bacillati</taxon>
        <taxon>Cyanobacteriota</taxon>
        <taxon>Cyanophyceae</taxon>
        <taxon>Nostocales</taxon>
        <taxon>Nostocaceae</taxon>
        <taxon>Trichormus</taxon>
    </lineage>
</organism>
<name>D7E4X5_NOSA0</name>
<protein>
    <submittedName>
        <fullName evidence="1">Uncharacterized protein</fullName>
    </submittedName>
</protein>
<dbReference type="STRING" id="551115.Aazo_3946"/>
<keyword evidence="2" id="KW-1185">Reference proteome</keyword>
<evidence type="ECO:0000313" key="1">
    <source>
        <dbReference type="EMBL" id="ADI65441.1"/>
    </source>
</evidence>
<dbReference type="Proteomes" id="UP000001511">
    <property type="component" value="Chromosome"/>
</dbReference>
<evidence type="ECO:0000313" key="2">
    <source>
        <dbReference type="Proteomes" id="UP000001511"/>
    </source>
</evidence>
<dbReference type="AlphaFoldDB" id="D7E4X5"/>
<dbReference type="InterPro" id="IPR021398">
    <property type="entry name" value="DUF3037"/>
</dbReference>